<dbReference type="PANTHER" id="PTHR11820">
    <property type="entry name" value="ACYLPYRUVASE"/>
    <property type="match status" value="1"/>
</dbReference>
<dbReference type="Proteomes" id="UP000297447">
    <property type="component" value="Unassembled WGS sequence"/>
</dbReference>
<proteinExistence type="predicted"/>
<gene>
    <name evidence="4" type="ORF">E3T55_16205</name>
</gene>
<dbReference type="PANTHER" id="PTHR11820:SF7">
    <property type="entry name" value="ACYLPYRUVASE FAHD1, MITOCHONDRIAL"/>
    <property type="match status" value="1"/>
</dbReference>
<evidence type="ECO:0000256" key="2">
    <source>
        <dbReference type="SAM" id="MobiDB-lite"/>
    </source>
</evidence>
<comment type="caution">
    <text evidence="4">The sequence shown here is derived from an EMBL/GenBank/DDBJ whole genome shotgun (WGS) entry which is preliminary data.</text>
</comment>
<dbReference type="Gene3D" id="3.90.850.10">
    <property type="entry name" value="Fumarylacetoacetase-like, C-terminal domain"/>
    <property type="match status" value="1"/>
</dbReference>
<name>A0A4R8ZUV3_9MICO</name>
<dbReference type="InterPro" id="IPR011234">
    <property type="entry name" value="Fumarylacetoacetase-like_C"/>
</dbReference>
<evidence type="ECO:0000256" key="1">
    <source>
        <dbReference type="ARBA" id="ARBA00022723"/>
    </source>
</evidence>
<dbReference type="AlphaFoldDB" id="A0A4R8ZUV3"/>
<dbReference type="OrthoDB" id="9805307at2"/>
<evidence type="ECO:0000259" key="3">
    <source>
        <dbReference type="Pfam" id="PF01557"/>
    </source>
</evidence>
<keyword evidence="5" id="KW-1185">Reference proteome</keyword>
<protein>
    <submittedName>
        <fullName evidence="4">Fumarylacetoacetate hydrolase family protein</fullName>
    </submittedName>
</protein>
<evidence type="ECO:0000313" key="5">
    <source>
        <dbReference type="Proteomes" id="UP000297447"/>
    </source>
</evidence>
<evidence type="ECO:0000313" key="4">
    <source>
        <dbReference type="EMBL" id="TFD46915.1"/>
    </source>
</evidence>
<feature type="compositionally biased region" description="Low complexity" evidence="2">
    <location>
        <begin position="265"/>
        <end position="274"/>
    </location>
</feature>
<sequence length="282" mass="29796">MPSTAGPSVVAVPTRLARIRTAEGPRAVTWQGDQWCGIRDPFARVPELTGRTYGTQVTLLAPCEPRVIVGMAHNGPGDRGMPPQAFLKSARTAVGPQAAIMLDSRVGAVNVEGELAVVLGRTARCLRPDEVSDVILGYTIGNDVTAIDQVALDEKMTQVKNGDGFTPLGPWITTALDWRAVSIDVSVNGLVRAQGTTADLAYNVIEQLVYLSSIMTLGAGDVVLMGAPHTSAIVEPGDEVAISLGGLGTLHNPVAALAGDWTSQNENENTNENTIRTDREYA</sequence>
<dbReference type="Pfam" id="PF01557">
    <property type="entry name" value="FAA_hydrolase"/>
    <property type="match status" value="1"/>
</dbReference>
<feature type="region of interest" description="Disordered" evidence="2">
    <location>
        <begin position="262"/>
        <end position="282"/>
    </location>
</feature>
<dbReference type="GO" id="GO:0018773">
    <property type="term" value="F:acetylpyruvate hydrolase activity"/>
    <property type="evidence" value="ECO:0007669"/>
    <property type="project" value="TreeGrafter"/>
</dbReference>
<keyword evidence="4" id="KW-0378">Hydrolase</keyword>
<dbReference type="RefSeq" id="WP_134520591.1">
    <property type="nucleotide sequence ID" value="NZ_SOHE01000069.1"/>
</dbReference>
<dbReference type="GO" id="GO:0046872">
    <property type="term" value="F:metal ion binding"/>
    <property type="evidence" value="ECO:0007669"/>
    <property type="project" value="UniProtKB-KW"/>
</dbReference>
<dbReference type="EMBL" id="SOHE01000069">
    <property type="protein sequence ID" value="TFD46915.1"/>
    <property type="molecule type" value="Genomic_DNA"/>
</dbReference>
<keyword evidence="1" id="KW-0479">Metal-binding</keyword>
<accession>A0A4R8ZUV3</accession>
<feature type="domain" description="Fumarylacetoacetase-like C-terminal" evidence="3">
    <location>
        <begin position="81"/>
        <end position="254"/>
    </location>
</feature>
<reference evidence="4 5" key="1">
    <citation type="submission" date="2019-03" db="EMBL/GenBank/DDBJ databases">
        <title>Genomics of glacier-inhabiting Cryobacterium strains.</title>
        <authorList>
            <person name="Liu Q."/>
            <person name="Xin Y.-H."/>
        </authorList>
    </citation>
    <scope>NUCLEOTIDE SEQUENCE [LARGE SCALE GENOMIC DNA]</scope>
    <source>
        <strain evidence="4 5">Hh14</strain>
    </source>
</reference>
<organism evidence="4 5">
    <name type="scientific">Cryobacterium frigoriphilum</name>
    <dbReference type="NCBI Taxonomy" id="1259150"/>
    <lineage>
        <taxon>Bacteria</taxon>
        <taxon>Bacillati</taxon>
        <taxon>Actinomycetota</taxon>
        <taxon>Actinomycetes</taxon>
        <taxon>Micrococcales</taxon>
        <taxon>Microbacteriaceae</taxon>
        <taxon>Cryobacterium</taxon>
    </lineage>
</organism>
<dbReference type="InterPro" id="IPR036663">
    <property type="entry name" value="Fumarylacetoacetase_C_sf"/>
</dbReference>
<dbReference type="SUPFAM" id="SSF56529">
    <property type="entry name" value="FAH"/>
    <property type="match status" value="1"/>
</dbReference>